<dbReference type="InterPro" id="IPR052158">
    <property type="entry name" value="INH-QAR"/>
</dbReference>
<organism evidence="2 3">
    <name type="scientific">Geodermatophilus normandii</name>
    <dbReference type="NCBI Taxonomy" id="1137989"/>
    <lineage>
        <taxon>Bacteria</taxon>
        <taxon>Bacillati</taxon>
        <taxon>Actinomycetota</taxon>
        <taxon>Actinomycetes</taxon>
        <taxon>Geodermatophilales</taxon>
        <taxon>Geodermatophilaceae</taxon>
        <taxon>Geodermatophilus</taxon>
    </lineage>
</organism>
<dbReference type="AlphaFoldDB" id="A0A6P0GBC3"/>
<dbReference type="InterPro" id="IPR002818">
    <property type="entry name" value="DJ-1/PfpI"/>
</dbReference>
<evidence type="ECO:0000259" key="1">
    <source>
        <dbReference type="Pfam" id="PF01965"/>
    </source>
</evidence>
<dbReference type="Pfam" id="PF01965">
    <property type="entry name" value="DJ-1_PfpI"/>
    <property type="match status" value="2"/>
</dbReference>
<dbReference type="Proteomes" id="UP000471126">
    <property type="component" value="Unassembled WGS sequence"/>
</dbReference>
<dbReference type="InterPro" id="IPR029062">
    <property type="entry name" value="Class_I_gatase-like"/>
</dbReference>
<dbReference type="SUPFAM" id="SSF52317">
    <property type="entry name" value="Class I glutamine amidotransferase-like"/>
    <property type="match status" value="2"/>
</dbReference>
<evidence type="ECO:0000313" key="2">
    <source>
        <dbReference type="EMBL" id="NEM04994.1"/>
    </source>
</evidence>
<dbReference type="PANTHER" id="PTHR43130:SF2">
    <property type="entry name" value="DJ-1_PFPI DOMAIN-CONTAINING PROTEIN"/>
    <property type="match status" value="1"/>
</dbReference>
<dbReference type="EMBL" id="JAAGWE010000007">
    <property type="protein sequence ID" value="NEM04994.1"/>
    <property type="molecule type" value="Genomic_DNA"/>
</dbReference>
<proteinExistence type="predicted"/>
<feature type="domain" description="DJ-1/PfpI" evidence="1">
    <location>
        <begin position="242"/>
        <end position="406"/>
    </location>
</feature>
<dbReference type="PANTHER" id="PTHR43130">
    <property type="entry name" value="ARAC-FAMILY TRANSCRIPTIONAL REGULATOR"/>
    <property type="match status" value="1"/>
</dbReference>
<sequence>MSRTTRHGRPTSGQAESGGRVLVFPVYPGVTPLDLVGPLTVLRNTTRTPYRTMVVAERAAELPTDTPLRVVPAATFADVPDPWAVIVPGGGPAALAATEDEALIGYVRSAAAGAEMVGSTGNGALLLAAADLLHGRRAATHWAYAEALEERGAVHGPGRWVEDGRLLTAAGGTAGIDMALLIRRSRLEIPGTRLAQLSMEYDPQPPFGRVRPGEGDDALARMVREPTASTAAGAGDGGQRLIAFVLYPGLTVLDLVGPLQVLTALERFVPEYRTVVVGASREPVPTDVGLPVVPDATFAEVPRPDVLVVPGGALPTIRAMSDPTVRGYVRTAAASADLVTSVCTGSLVLGAVGLLEGRDATTNWFYSGILESLGATYHQRRWVDDGRLVTSAGVSAGIDMALHLVARLTDEATARRVQLAIDYDPHPPYGGIDYAHIPPLPRAVRAAIGLAAPAVAARPKRLLRADRNAAAESRPVARP</sequence>
<feature type="domain" description="DJ-1/PfpI" evidence="1">
    <location>
        <begin position="21"/>
        <end position="182"/>
    </location>
</feature>
<dbReference type="CDD" id="cd03139">
    <property type="entry name" value="GATase1_PfpI_2"/>
    <property type="match status" value="1"/>
</dbReference>
<gene>
    <name evidence="2" type="ORF">GCU54_03005</name>
</gene>
<dbReference type="RefSeq" id="WP_163475208.1">
    <property type="nucleotide sequence ID" value="NZ_JAAGWE010000007.1"/>
</dbReference>
<evidence type="ECO:0000313" key="3">
    <source>
        <dbReference type="Proteomes" id="UP000471126"/>
    </source>
</evidence>
<accession>A0A6P0GBC3</accession>
<protein>
    <recommendedName>
        <fullName evidence="1">DJ-1/PfpI domain-containing protein</fullName>
    </recommendedName>
</protein>
<name>A0A6P0GBC3_9ACTN</name>
<comment type="caution">
    <text evidence="2">The sequence shown here is derived from an EMBL/GenBank/DDBJ whole genome shotgun (WGS) entry which is preliminary data.</text>
</comment>
<dbReference type="GO" id="GO:0006355">
    <property type="term" value="P:regulation of DNA-templated transcription"/>
    <property type="evidence" value="ECO:0007669"/>
    <property type="project" value="TreeGrafter"/>
</dbReference>
<reference evidence="2 3" key="1">
    <citation type="submission" date="2019-12" db="EMBL/GenBank/DDBJ databases">
        <title>WGS of CPCC 203550 I12A-02606.</title>
        <authorList>
            <person name="Jiang Z."/>
        </authorList>
    </citation>
    <scope>NUCLEOTIDE SEQUENCE [LARGE SCALE GENOMIC DNA]</scope>
    <source>
        <strain evidence="2 3">I12A-02606</strain>
    </source>
</reference>
<dbReference type="Gene3D" id="3.40.50.880">
    <property type="match status" value="2"/>
</dbReference>